<accession>A0B8D2</accession>
<evidence type="ECO:0000313" key="2">
    <source>
        <dbReference type="Proteomes" id="UP000000674"/>
    </source>
</evidence>
<dbReference type="HOGENOM" id="CLU_2802324_0_0_2"/>
<proteinExistence type="predicted"/>
<dbReference type="Proteomes" id="UP000000674">
    <property type="component" value="Chromosome"/>
</dbReference>
<reference evidence="1 2" key="1">
    <citation type="submission" date="2006-10" db="EMBL/GenBank/DDBJ databases">
        <title>Complete sequence of Methanosaeta thermophila PT.</title>
        <authorList>
            <consortium name="US DOE Joint Genome Institute"/>
            <person name="Copeland A."/>
            <person name="Lucas S."/>
            <person name="Lapidus A."/>
            <person name="Barry K."/>
            <person name="Detter J.C."/>
            <person name="Glavina del Rio T."/>
            <person name="Hammon N."/>
            <person name="Israni S."/>
            <person name="Pitluck S."/>
            <person name="Chain P."/>
            <person name="Malfatti S."/>
            <person name="Shin M."/>
            <person name="Vergez L."/>
            <person name="Schmutz J."/>
            <person name="Larimer F."/>
            <person name="Land M."/>
            <person name="Hauser L."/>
            <person name="Kyrpides N."/>
            <person name="Kim E."/>
            <person name="Smith K.S."/>
            <person name="Ingram-Smith C."/>
            <person name="Richardson P."/>
        </authorList>
    </citation>
    <scope>NUCLEOTIDE SEQUENCE [LARGE SCALE GENOMIC DNA]</scope>
    <source>
        <strain evidence="2">DSM 6194 / JCM 14653 / NBRC 101360 / PT</strain>
    </source>
</reference>
<dbReference type="RefSeq" id="WP_011696349.1">
    <property type="nucleotide sequence ID" value="NC_008553.1"/>
</dbReference>
<dbReference type="AlphaFoldDB" id="A0B8D2"/>
<keyword evidence="2" id="KW-1185">Reference proteome</keyword>
<sequence>MDINKTSSMYLAMMYVYIKSYEEAISDFETAVKDTGFADLAIEAVREKFRERIERVSKELDMLSSGS</sequence>
<dbReference type="KEGG" id="mtp:Mthe_1174"/>
<organism evidence="1 2">
    <name type="scientific">Methanothrix thermoacetophila (strain DSM 6194 / JCM 14653 / NBRC 101360 / PT)</name>
    <name type="common">Methanosaeta thermophila</name>
    <dbReference type="NCBI Taxonomy" id="349307"/>
    <lineage>
        <taxon>Archaea</taxon>
        <taxon>Methanobacteriati</taxon>
        <taxon>Methanobacteriota</taxon>
        <taxon>Stenosarchaea group</taxon>
        <taxon>Methanomicrobia</taxon>
        <taxon>Methanotrichales</taxon>
        <taxon>Methanotrichaceae</taxon>
        <taxon>Methanothrix</taxon>
    </lineage>
</organism>
<protein>
    <recommendedName>
        <fullName evidence="3">TPR repeat-containing protein</fullName>
    </recommendedName>
</protein>
<evidence type="ECO:0000313" key="1">
    <source>
        <dbReference type="EMBL" id="ABK14956.1"/>
    </source>
</evidence>
<evidence type="ECO:0008006" key="3">
    <source>
        <dbReference type="Google" id="ProtNLM"/>
    </source>
</evidence>
<dbReference type="GeneID" id="4462639"/>
<gene>
    <name evidence="1" type="ordered locus">Mthe_1174</name>
</gene>
<name>A0B8D2_METTP</name>
<dbReference type="EMBL" id="CP000477">
    <property type="protein sequence ID" value="ABK14956.1"/>
    <property type="molecule type" value="Genomic_DNA"/>
</dbReference>